<dbReference type="EMBL" id="VLPL01000012">
    <property type="protein sequence ID" value="TSJ39112.1"/>
    <property type="molecule type" value="Genomic_DNA"/>
</dbReference>
<dbReference type="InterPro" id="IPR019861">
    <property type="entry name" value="PorP/SprF_Bacteroidetes"/>
</dbReference>
<proteinExistence type="predicted"/>
<dbReference type="AlphaFoldDB" id="A0A556MH11"/>
<dbReference type="Pfam" id="PF11751">
    <property type="entry name" value="PorP_SprF"/>
    <property type="match status" value="1"/>
</dbReference>
<keyword evidence="1" id="KW-0732">Signal</keyword>
<sequence>MKKLTLYIVLLTQVIAGGASAQDTHFAQTEYAPMLLNPALAGAFSHLQIIANYRNQWNSVASPYQTIAASFDVRLQRKDADNNSFIALGLNFFNDVAGDLKVTTNQFNLDLAYHIKMGRYSLLRIGIYGGMNQRVLDPNRGNWASQFDGNTINTGIGSGENLGSYNQVFMDAGAGIVYSFRKMKYSVNNNINNHVNCGLAVYHANQPASSFISLAQDKLYMRISGFINSSFNIRNTPLAVQPAVYVQLQSKYSEIMFGTYLRYNIREASHFTGSIKPVAAALGLFSRYKDAFVAKGYFQYHQFSVGLAYDFNLSRLTPVSKSRGGFEVFLRFNLDDRLNNPSLW</sequence>
<dbReference type="NCBIfam" id="TIGR03519">
    <property type="entry name" value="T9SS_PorP_fam"/>
    <property type="match status" value="1"/>
</dbReference>
<organism evidence="2 3">
    <name type="scientific">Fluviicola chungangensis</name>
    <dbReference type="NCBI Taxonomy" id="2597671"/>
    <lineage>
        <taxon>Bacteria</taxon>
        <taxon>Pseudomonadati</taxon>
        <taxon>Bacteroidota</taxon>
        <taxon>Flavobacteriia</taxon>
        <taxon>Flavobacteriales</taxon>
        <taxon>Crocinitomicaceae</taxon>
        <taxon>Fluviicola</taxon>
    </lineage>
</organism>
<dbReference type="Proteomes" id="UP000316008">
    <property type="component" value="Unassembled WGS sequence"/>
</dbReference>
<evidence type="ECO:0000313" key="3">
    <source>
        <dbReference type="Proteomes" id="UP000316008"/>
    </source>
</evidence>
<dbReference type="RefSeq" id="WP_144334651.1">
    <property type="nucleotide sequence ID" value="NZ_VLPL01000012.1"/>
</dbReference>
<evidence type="ECO:0000256" key="1">
    <source>
        <dbReference type="SAM" id="SignalP"/>
    </source>
</evidence>
<accession>A0A556MH11</accession>
<comment type="caution">
    <text evidence="2">The sequence shown here is derived from an EMBL/GenBank/DDBJ whole genome shotgun (WGS) entry which is preliminary data.</text>
</comment>
<gene>
    <name evidence="2" type="ORF">FO442_18240</name>
</gene>
<reference evidence="2 3" key="1">
    <citation type="submission" date="2019-07" db="EMBL/GenBank/DDBJ databases">
        <authorList>
            <person name="Huq M.A."/>
        </authorList>
    </citation>
    <scope>NUCLEOTIDE SEQUENCE [LARGE SCALE GENOMIC DNA]</scope>
    <source>
        <strain evidence="2 3">MAH-3</strain>
    </source>
</reference>
<name>A0A556MH11_9FLAO</name>
<dbReference type="OrthoDB" id="1186563at2"/>
<feature type="chain" id="PRO_5022201643" evidence="1">
    <location>
        <begin position="22"/>
        <end position="344"/>
    </location>
</feature>
<keyword evidence="3" id="KW-1185">Reference proteome</keyword>
<feature type="signal peptide" evidence="1">
    <location>
        <begin position="1"/>
        <end position="21"/>
    </location>
</feature>
<evidence type="ECO:0000313" key="2">
    <source>
        <dbReference type="EMBL" id="TSJ39112.1"/>
    </source>
</evidence>
<protein>
    <submittedName>
        <fullName evidence="2">Type IX secretion system membrane protein PorP/SprF</fullName>
    </submittedName>
</protein>